<evidence type="ECO:0000256" key="1">
    <source>
        <dbReference type="ARBA" id="ARBA00004651"/>
    </source>
</evidence>
<dbReference type="Pfam" id="PF12704">
    <property type="entry name" value="MacB_PCD"/>
    <property type="match status" value="1"/>
</dbReference>
<reference evidence="9 10" key="1">
    <citation type="journal article" date="2019" name="Microbiome">
        <title>Annotated bacterial chromosomes from frame-shift-corrected long-read metagenomic data.</title>
        <authorList>
            <person name="Arumugam K."/>
            <person name="Bagci C."/>
            <person name="Bessarab I."/>
            <person name="Beier S."/>
            <person name="Buchfink B."/>
            <person name="Gorska A."/>
            <person name="Qiu G."/>
            <person name="Huson D.H."/>
            <person name="Williams R.B.H."/>
        </authorList>
    </citation>
    <scope>NUCLEOTIDE SEQUENCE [LARGE SCALE GENOMIC DNA]</scope>
    <source>
        <strain evidence="9">SSA1</strain>
    </source>
</reference>
<sequence>MFLLRLLLKNAFRHQLRTGLTLIGLVVAICAFGLLRTIVDAWYAGVEASSSTRLVTRSSISLTFQLPLNYAQRIRAVEGVRALSWANWFGGVYITEWNFFPQFAIDPASYLALYPEYVIADADRLAFLRDRQGAVVGRGLASKFGWQVGDPIPLRGTIYPGTWTFTLRAIYDGADAKTDENQMFVHWAFINESLRQTARQRADAVGVYIVGIDEPNNAALISQRIDALFANSLAETLSETEKAFQLSFVSMSEAILVAIQAVSLIIIVIIMAVMANTMTMTARERLAEYATLKALGFPPGFVVGLLYGESLLIAGLGGVLGVAATLPLSAAFAQATGTLFPVFQLSALTMGLQLLAAAIVGLVAAAWPAWRMSRIDIVDGLRHVA</sequence>
<dbReference type="InterPro" id="IPR051125">
    <property type="entry name" value="ABC-4/HrtB_transporter"/>
</dbReference>
<keyword evidence="2" id="KW-1003">Cell membrane</keyword>
<evidence type="ECO:0000313" key="9">
    <source>
        <dbReference type="EMBL" id="QLH48915.1"/>
    </source>
</evidence>
<dbReference type="PANTHER" id="PTHR43738">
    <property type="entry name" value="ABC TRANSPORTER, MEMBRANE PROTEIN"/>
    <property type="match status" value="1"/>
</dbReference>
<dbReference type="Pfam" id="PF02687">
    <property type="entry name" value="FtsX"/>
    <property type="match status" value="1"/>
</dbReference>
<dbReference type="KEGG" id="acog:HWD57_03295"/>
<feature type="transmembrane region" description="Helical" evidence="6">
    <location>
        <begin position="254"/>
        <end position="274"/>
    </location>
</feature>
<organism evidence="9 10">
    <name type="scientific">Candidatus Accumulibacter cognatus</name>
    <dbReference type="NCBI Taxonomy" id="2954383"/>
    <lineage>
        <taxon>Bacteria</taxon>
        <taxon>Pseudomonadati</taxon>
        <taxon>Pseudomonadota</taxon>
        <taxon>Betaproteobacteria</taxon>
        <taxon>Candidatus Accumulibacter</taxon>
    </lineage>
</organism>
<dbReference type="Proteomes" id="UP000509684">
    <property type="component" value="Chromosome"/>
</dbReference>
<protein>
    <submittedName>
        <fullName evidence="9">ABC transporter permease</fullName>
    </submittedName>
</protein>
<evidence type="ECO:0000313" key="10">
    <source>
        <dbReference type="Proteomes" id="UP000509684"/>
    </source>
</evidence>
<evidence type="ECO:0000259" key="8">
    <source>
        <dbReference type="Pfam" id="PF12704"/>
    </source>
</evidence>
<feature type="transmembrane region" description="Helical" evidence="6">
    <location>
        <begin position="345"/>
        <end position="370"/>
    </location>
</feature>
<dbReference type="InterPro" id="IPR003838">
    <property type="entry name" value="ABC3_permease_C"/>
</dbReference>
<evidence type="ECO:0000256" key="4">
    <source>
        <dbReference type="ARBA" id="ARBA00022989"/>
    </source>
</evidence>
<keyword evidence="4 6" id="KW-1133">Transmembrane helix</keyword>
<dbReference type="EMBL" id="CP058708">
    <property type="protein sequence ID" value="QLH48915.1"/>
    <property type="molecule type" value="Genomic_DNA"/>
</dbReference>
<evidence type="ECO:0000256" key="3">
    <source>
        <dbReference type="ARBA" id="ARBA00022692"/>
    </source>
</evidence>
<accession>A0A7D5N895</accession>
<dbReference type="PANTHER" id="PTHR43738:SF3">
    <property type="entry name" value="ABC TRANSPORTER PERMEASE"/>
    <property type="match status" value="1"/>
</dbReference>
<dbReference type="InterPro" id="IPR025857">
    <property type="entry name" value="MacB_PCD"/>
</dbReference>
<evidence type="ECO:0000256" key="6">
    <source>
        <dbReference type="SAM" id="Phobius"/>
    </source>
</evidence>
<keyword evidence="5 6" id="KW-0472">Membrane</keyword>
<feature type="domain" description="ABC3 transporter permease C-terminal" evidence="7">
    <location>
        <begin position="262"/>
        <end position="376"/>
    </location>
</feature>
<gene>
    <name evidence="9" type="ORF">HWD57_03295</name>
</gene>
<proteinExistence type="predicted"/>
<feature type="transmembrane region" description="Helical" evidence="6">
    <location>
        <begin position="313"/>
        <end position="333"/>
    </location>
</feature>
<comment type="subcellular location">
    <subcellularLocation>
        <location evidence="1">Cell membrane</location>
        <topology evidence="1">Multi-pass membrane protein</topology>
    </subcellularLocation>
</comment>
<feature type="domain" description="MacB-like periplasmic core" evidence="8">
    <location>
        <begin position="18"/>
        <end position="227"/>
    </location>
</feature>
<evidence type="ECO:0000259" key="7">
    <source>
        <dbReference type="Pfam" id="PF02687"/>
    </source>
</evidence>
<feature type="transmembrane region" description="Helical" evidence="6">
    <location>
        <begin position="20"/>
        <end position="43"/>
    </location>
</feature>
<dbReference type="GO" id="GO:0005886">
    <property type="term" value="C:plasma membrane"/>
    <property type="evidence" value="ECO:0007669"/>
    <property type="project" value="UniProtKB-SubCell"/>
</dbReference>
<evidence type="ECO:0000256" key="5">
    <source>
        <dbReference type="ARBA" id="ARBA00023136"/>
    </source>
</evidence>
<dbReference type="AlphaFoldDB" id="A0A7D5N895"/>
<keyword evidence="3 6" id="KW-0812">Transmembrane</keyword>
<name>A0A7D5N895_9PROT</name>
<evidence type="ECO:0000256" key="2">
    <source>
        <dbReference type="ARBA" id="ARBA00022475"/>
    </source>
</evidence>